<evidence type="ECO:0000313" key="4">
    <source>
        <dbReference type="Proteomes" id="UP001218218"/>
    </source>
</evidence>
<evidence type="ECO:0000313" key="3">
    <source>
        <dbReference type="EMBL" id="KAJ7321088.1"/>
    </source>
</evidence>
<evidence type="ECO:0000256" key="2">
    <source>
        <dbReference type="SAM" id="Phobius"/>
    </source>
</evidence>
<sequence>MTVFTPDITGLQPDPAPNPFDPTITTLTLFQQTPYTTRHLQEAVDSTVLGGIANFGGFWTFVNGVFAIFFGANVLYFALGRRPLSALGLVHIFQRRRLERQWRADFPAFHSEGGLRGSKAAGIVAFLRERLVDLGEDTQRAEGDSPDVEAQTTGVVQTDDEDDIPISKSQTFQHSKTTSASKSLEPSYNLDEIPLLDVDVRPRKILEKEISVA</sequence>
<accession>A0AAD6ZG47</accession>
<dbReference type="EMBL" id="JARIHO010000052">
    <property type="protein sequence ID" value="KAJ7321088.1"/>
    <property type="molecule type" value="Genomic_DNA"/>
</dbReference>
<dbReference type="Proteomes" id="UP001218218">
    <property type="component" value="Unassembled WGS sequence"/>
</dbReference>
<feature type="transmembrane region" description="Helical" evidence="2">
    <location>
        <begin position="58"/>
        <end position="79"/>
    </location>
</feature>
<feature type="region of interest" description="Disordered" evidence="1">
    <location>
        <begin position="138"/>
        <end position="184"/>
    </location>
</feature>
<feature type="compositionally biased region" description="Polar residues" evidence="1">
    <location>
        <begin position="167"/>
        <end position="184"/>
    </location>
</feature>
<keyword evidence="4" id="KW-1185">Reference proteome</keyword>
<keyword evidence="2" id="KW-1133">Transmembrane helix</keyword>
<evidence type="ECO:0000256" key="1">
    <source>
        <dbReference type="SAM" id="MobiDB-lite"/>
    </source>
</evidence>
<name>A0AAD6ZG47_9AGAR</name>
<proteinExistence type="predicted"/>
<keyword evidence="2" id="KW-0812">Transmembrane</keyword>
<comment type="caution">
    <text evidence="3">The sequence shown here is derived from an EMBL/GenBank/DDBJ whole genome shotgun (WGS) entry which is preliminary data.</text>
</comment>
<gene>
    <name evidence="3" type="ORF">DFH08DRAFT_385890</name>
</gene>
<dbReference type="AlphaFoldDB" id="A0AAD6ZG47"/>
<reference evidence="3" key="1">
    <citation type="submission" date="2023-03" db="EMBL/GenBank/DDBJ databases">
        <title>Massive genome expansion in bonnet fungi (Mycena s.s.) driven by repeated elements and novel gene families across ecological guilds.</title>
        <authorList>
            <consortium name="Lawrence Berkeley National Laboratory"/>
            <person name="Harder C.B."/>
            <person name="Miyauchi S."/>
            <person name="Viragh M."/>
            <person name="Kuo A."/>
            <person name="Thoen E."/>
            <person name="Andreopoulos B."/>
            <person name="Lu D."/>
            <person name="Skrede I."/>
            <person name="Drula E."/>
            <person name="Henrissat B."/>
            <person name="Morin E."/>
            <person name="Kohler A."/>
            <person name="Barry K."/>
            <person name="LaButti K."/>
            <person name="Morin E."/>
            <person name="Salamov A."/>
            <person name="Lipzen A."/>
            <person name="Mereny Z."/>
            <person name="Hegedus B."/>
            <person name="Baldrian P."/>
            <person name="Stursova M."/>
            <person name="Weitz H."/>
            <person name="Taylor A."/>
            <person name="Grigoriev I.V."/>
            <person name="Nagy L.G."/>
            <person name="Martin F."/>
            <person name="Kauserud H."/>
        </authorList>
    </citation>
    <scope>NUCLEOTIDE SEQUENCE</scope>
    <source>
        <strain evidence="3">CBHHK002</strain>
    </source>
</reference>
<keyword evidence="2" id="KW-0472">Membrane</keyword>
<protein>
    <submittedName>
        <fullName evidence="3">Uncharacterized protein</fullName>
    </submittedName>
</protein>
<organism evidence="3 4">
    <name type="scientific">Mycena albidolilacea</name>
    <dbReference type="NCBI Taxonomy" id="1033008"/>
    <lineage>
        <taxon>Eukaryota</taxon>
        <taxon>Fungi</taxon>
        <taxon>Dikarya</taxon>
        <taxon>Basidiomycota</taxon>
        <taxon>Agaricomycotina</taxon>
        <taxon>Agaricomycetes</taxon>
        <taxon>Agaricomycetidae</taxon>
        <taxon>Agaricales</taxon>
        <taxon>Marasmiineae</taxon>
        <taxon>Mycenaceae</taxon>
        <taxon>Mycena</taxon>
    </lineage>
</organism>